<feature type="region of interest" description="Disordered" evidence="1">
    <location>
        <begin position="1"/>
        <end position="22"/>
    </location>
</feature>
<organism evidence="3">
    <name type="scientific">Cupriavidus necator</name>
    <name type="common">Alcaligenes eutrophus</name>
    <name type="synonym">Ralstonia eutropha</name>
    <dbReference type="NCBI Taxonomy" id="106590"/>
    <lineage>
        <taxon>Bacteria</taxon>
        <taxon>Pseudomonadati</taxon>
        <taxon>Pseudomonadota</taxon>
        <taxon>Betaproteobacteria</taxon>
        <taxon>Burkholderiales</taxon>
        <taxon>Burkholderiaceae</taxon>
        <taxon>Cupriavidus</taxon>
    </lineage>
</organism>
<reference evidence="3" key="1">
    <citation type="submission" date="2016-09" db="EMBL/GenBank/DDBJ databases">
        <authorList>
            <person name="Capua I."/>
            <person name="De Benedictis P."/>
            <person name="Joannis T."/>
            <person name="Lombin L.H."/>
            <person name="Cattoli G."/>
        </authorList>
    </citation>
    <scope>NUCLEOTIDE SEQUENCE</scope>
    <source>
        <strain evidence="3">B9</strain>
    </source>
</reference>
<gene>
    <name evidence="3" type="ORF">CNECB9_3880009</name>
</gene>
<proteinExistence type="predicted"/>
<dbReference type="AlphaFoldDB" id="A0A1K0IJ68"/>
<accession>A0A1K0IJ68</accession>
<feature type="region of interest" description="Disordered" evidence="1">
    <location>
        <begin position="212"/>
        <end position="245"/>
    </location>
</feature>
<dbReference type="Pfam" id="PF25873">
    <property type="entry name" value="WHD_MalT"/>
    <property type="match status" value="1"/>
</dbReference>
<evidence type="ECO:0000256" key="1">
    <source>
        <dbReference type="SAM" id="MobiDB-lite"/>
    </source>
</evidence>
<protein>
    <recommendedName>
        <fullName evidence="2">MalT-like winged helix domain-containing protein</fullName>
    </recommendedName>
</protein>
<dbReference type="EMBL" id="FMSH01000321">
    <property type="protein sequence ID" value="SCU79030.1"/>
    <property type="molecule type" value="Genomic_DNA"/>
</dbReference>
<dbReference type="InterPro" id="IPR059106">
    <property type="entry name" value="WHD_MalT"/>
</dbReference>
<evidence type="ECO:0000313" key="3">
    <source>
        <dbReference type="EMBL" id="SCU79030.1"/>
    </source>
</evidence>
<evidence type="ECO:0000259" key="2">
    <source>
        <dbReference type="Pfam" id="PF25873"/>
    </source>
</evidence>
<sequence>MDAISWSRRQQSPAPRSQSPSRGTFNKLSLLACPPCCGTTFASISSKHFAGSFVRANVQNAGAFAEYFEREVMARLSPDEAEFLIRSAACERFCASLCAALCDRAQQEAALASLLARLESENLFLVPVEGAERESWFRLHPLLRETLIERFRMRSEAQQRAVHAAAWHWFGDRGMLEEAVRQAVLAGNAESAAELVERHAVRLITRSMSTVCRPPRRSRPGPRPIARGRSLRQLPPGRKTSSATVKSMYSSCWARRCPTRRSQAPSACPLKP</sequence>
<feature type="domain" description="MalT-like winged helix" evidence="2">
    <location>
        <begin position="70"/>
        <end position="158"/>
    </location>
</feature>
<name>A0A1K0IJ68_CUPNE</name>